<name>A0A948TKR0_9BACT</name>
<dbReference type="EMBL" id="JAHLFJ010000005">
    <property type="protein sequence ID" value="MBU3855079.1"/>
    <property type="molecule type" value="Genomic_DNA"/>
</dbReference>
<accession>A0A948TKR0</accession>
<gene>
    <name evidence="1" type="ORF">H9928_00705</name>
</gene>
<protein>
    <submittedName>
        <fullName evidence="1">Gliding motility lipoprotein GldB</fullName>
    </submittedName>
</protein>
<comment type="caution">
    <text evidence="1">The sequence shown here is derived from an EMBL/GenBank/DDBJ whole genome shotgun (WGS) entry which is preliminary data.</text>
</comment>
<dbReference type="Pfam" id="PF25594">
    <property type="entry name" value="GldB_lipo"/>
    <property type="match status" value="1"/>
</dbReference>
<evidence type="ECO:0000313" key="2">
    <source>
        <dbReference type="Proteomes" id="UP000784286"/>
    </source>
</evidence>
<evidence type="ECO:0000313" key="1">
    <source>
        <dbReference type="EMBL" id="MBU3855079.1"/>
    </source>
</evidence>
<dbReference type="InterPro" id="IPR019853">
    <property type="entry name" value="GldB-like"/>
</dbReference>
<proteinExistence type="predicted"/>
<keyword evidence="1" id="KW-0449">Lipoprotein</keyword>
<dbReference type="Proteomes" id="UP000784286">
    <property type="component" value="Unassembled WGS sequence"/>
</dbReference>
<sequence length="331" mass="38522">MNRLLFILISLVALSACQLDRRKGNPADDVDIKVFRYDRLQFEATELNSLLAWQRMSTEWSHATRLLIEDVLELGSVDQPDINGRFCTFFSDSILVRLMEDAGMKFKDMTPVEKELTKGFRKLKKEIPSLRIPRVYSQIAALNQSVVVTDSLLGFSLDKYMGADYLLYKKFYYSYQRRFMSPERIVPDCFAFYLLGQYPFSWEEGHRALFDIMMHRGKIAWIVEHIFGENKSGAFALGYTDEELKWCRSHGKDLWKWMSDSNHLMSTDPMIIRSYISSNPGFVFAGQQLPPSFGIWIGMQLVEKWMKSHEDMSVAQLLEKTDFREMLAPSN</sequence>
<dbReference type="AlphaFoldDB" id="A0A948TKR0"/>
<dbReference type="PROSITE" id="PS51257">
    <property type="entry name" value="PROKAR_LIPOPROTEIN"/>
    <property type="match status" value="1"/>
</dbReference>
<reference evidence="1" key="2">
    <citation type="submission" date="2021-04" db="EMBL/GenBank/DDBJ databases">
        <authorList>
            <person name="Gilroy R."/>
        </authorList>
    </citation>
    <scope>NUCLEOTIDE SEQUENCE</scope>
    <source>
        <strain evidence="1">8470</strain>
    </source>
</reference>
<reference evidence="1" key="1">
    <citation type="journal article" date="2021" name="PeerJ">
        <title>Extensive microbial diversity within the chicken gut microbiome revealed by metagenomics and culture.</title>
        <authorList>
            <person name="Gilroy R."/>
            <person name="Ravi A."/>
            <person name="Getino M."/>
            <person name="Pursley I."/>
            <person name="Horton D.L."/>
            <person name="Alikhan N.F."/>
            <person name="Baker D."/>
            <person name="Gharbi K."/>
            <person name="Hall N."/>
            <person name="Watson M."/>
            <person name="Adriaenssens E.M."/>
            <person name="Foster-Nyarko E."/>
            <person name="Jarju S."/>
            <person name="Secka A."/>
            <person name="Antonio M."/>
            <person name="Oren A."/>
            <person name="Chaudhuri R.R."/>
            <person name="La Ragione R."/>
            <person name="Hildebrand F."/>
            <person name="Pallen M.J."/>
        </authorList>
    </citation>
    <scope>NUCLEOTIDE SEQUENCE</scope>
    <source>
        <strain evidence="1">8470</strain>
    </source>
</reference>
<organism evidence="1 2">
    <name type="scientific">Candidatus Phocaeicola excrementipullorum</name>
    <dbReference type="NCBI Taxonomy" id="2838731"/>
    <lineage>
        <taxon>Bacteria</taxon>
        <taxon>Pseudomonadati</taxon>
        <taxon>Bacteroidota</taxon>
        <taxon>Bacteroidia</taxon>
        <taxon>Bacteroidales</taxon>
        <taxon>Bacteroidaceae</taxon>
        <taxon>Phocaeicola</taxon>
    </lineage>
</organism>